<feature type="signal peptide" evidence="5">
    <location>
        <begin position="1"/>
        <end position="30"/>
    </location>
</feature>
<keyword evidence="3" id="KW-0378">Hydrolase</keyword>
<dbReference type="Pfam" id="PF00657">
    <property type="entry name" value="Lipase_GDSL"/>
    <property type="match status" value="1"/>
</dbReference>
<dbReference type="EMBL" id="BAABME010008043">
    <property type="protein sequence ID" value="GAA0172262.1"/>
    <property type="molecule type" value="Genomic_DNA"/>
</dbReference>
<evidence type="ECO:0000256" key="1">
    <source>
        <dbReference type="ARBA" id="ARBA00008668"/>
    </source>
</evidence>
<evidence type="ECO:0000256" key="2">
    <source>
        <dbReference type="ARBA" id="ARBA00022729"/>
    </source>
</evidence>
<dbReference type="PANTHER" id="PTHR22835">
    <property type="entry name" value="ZINC FINGER FYVE DOMAIN CONTAINING PROTEIN"/>
    <property type="match status" value="1"/>
</dbReference>
<proteinExistence type="inferred from homology"/>
<accession>A0AAV3RB89</accession>
<comment type="caution">
    <text evidence="6">The sequence shown here is derived from an EMBL/GenBank/DDBJ whole genome shotgun (WGS) entry which is preliminary data.</text>
</comment>
<feature type="chain" id="PRO_5043360278" evidence="5">
    <location>
        <begin position="31"/>
        <end position="367"/>
    </location>
</feature>
<dbReference type="AlphaFoldDB" id="A0AAV3RB89"/>
<dbReference type="InterPro" id="IPR035669">
    <property type="entry name" value="SGNH_plant_lipase-like"/>
</dbReference>
<dbReference type="InterPro" id="IPR036514">
    <property type="entry name" value="SGNH_hydro_sf"/>
</dbReference>
<dbReference type="SUPFAM" id="SSF52266">
    <property type="entry name" value="SGNH hydrolase"/>
    <property type="match status" value="1"/>
</dbReference>
<evidence type="ECO:0000313" key="7">
    <source>
        <dbReference type="Proteomes" id="UP001454036"/>
    </source>
</evidence>
<gene>
    <name evidence="6" type="ORF">LIER_26116</name>
</gene>
<keyword evidence="7" id="KW-1185">Reference proteome</keyword>
<evidence type="ECO:0000313" key="6">
    <source>
        <dbReference type="EMBL" id="GAA0172262.1"/>
    </source>
</evidence>
<evidence type="ECO:0000256" key="5">
    <source>
        <dbReference type="SAM" id="SignalP"/>
    </source>
</evidence>
<keyword evidence="2 5" id="KW-0732">Signal</keyword>
<dbReference type="CDD" id="cd01837">
    <property type="entry name" value="SGNH_plant_lipase_like"/>
    <property type="match status" value="1"/>
</dbReference>
<sequence>MASLYPLLTLYPSLIISCLFLTSLVSCSECKKKAVIFNFGDSNSDTGGLCAGLGYTFGYPNSRTYFHEASGRLCDGRLIIDYLCEALNTSMLTPYLESLAPDFSNGANFAIGGSSTLPKYVPFSLDVQILEYLRFKSRSSKLYSKGLKNLVGGEEEFKNALYMIDIGQNDLAGAFSYLEEPEVINKIPSFISEIRDALWEIYKQGGRHLWVHNTGPLGCLPQKLATRSNASGSDIDGVGCLKSMNEAAMVFNGQLKALCDELRIGMQNATIVYVDIFTIKYDLIANSTKYGFKNPLMACCGFGGPPYNYKQSFSCGQAGYNVCEEGSRYVSWDGVHYTDAANSFVASKILSTNHSAPPIPFDFFCKS</sequence>
<reference evidence="6 7" key="1">
    <citation type="submission" date="2024-01" db="EMBL/GenBank/DDBJ databases">
        <title>The complete chloroplast genome sequence of Lithospermum erythrorhizon: insights into the phylogenetic relationship among Boraginaceae species and the maternal lineages of purple gromwells.</title>
        <authorList>
            <person name="Okada T."/>
            <person name="Watanabe K."/>
        </authorList>
    </citation>
    <scope>NUCLEOTIDE SEQUENCE [LARGE SCALE GENOMIC DNA]</scope>
</reference>
<dbReference type="GO" id="GO:0016788">
    <property type="term" value="F:hydrolase activity, acting on ester bonds"/>
    <property type="evidence" value="ECO:0007669"/>
    <property type="project" value="InterPro"/>
</dbReference>
<comment type="similarity">
    <text evidence="1">Belongs to the 'GDSL' lipolytic enzyme family.</text>
</comment>
<protein>
    <submittedName>
        <fullName evidence="6">Uncharacterized protein</fullName>
    </submittedName>
</protein>
<dbReference type="Gene3D" id="3.40.50.1110">
    <property type="entry name" value="SGNH hydrolase"/>
    <property type="match status" value="1"/>
</dbReference>
<name>A0AAV3RB89_LITER</name>
<dbReference type="PANTHER" id="PTHR22835:SF158">
    <property type="entry name" value="GDSL ESTERASE_LIPASE LIP-4-LIKE ISOFORM X1"/>
    <property type="match status" value="1"/>
</dbReference>
<dbReference type="InterPro" id="IPR001087">
    <property type="entry name" value="GDSL"/>
</dbReference>
<evidence type="ECO:0000256" key="3">
    <source>
        <dbReference type="ARBA" id="ARBA00022801"/>
    </source>
</evidence>
<dbReference type="Proteomes" id="UP001454036">
    <property type="component" value="Unassembled WGS sequence"/>
</dbReference>
<evidence type="ECO:0000256" key="4">
    <source>
        <dbReference type="ARBA" id="ARBA00023180"/>
    </source>
</evidence>
<organism evidence="6 7">
    <name type="scientific">Lithospermum erythrorhizon</name>
    <name type="common">Purple gromwell</name>
    <name type="synonym">Lithospermum officinale var. erythrorhizon</name>
    <dbReference type="NCBI Taxonomy" id="34254"/>
    <lineage>
        <taxon>Eukaryota</taxon>
        <taxon>Viridiplantae</taxon>
        <taxon>Streptophyta</taxon>
        <taxon>Embryophyta</taxon>
        <taxon>Tracheophyta</taxon>
        <taxon>Spermatophyta</taxon>
        <taxon>Magnoliopsida</taxon>
        <taxon>eudicotyledons</taxon>
        <taxon>Gunneridae</taxon>
        <taxon>Pentapetalae</taxon>
        <taxon>asterids</taxon>
        <taxon>lamiids</taxon>
        <taxon>Boraginales</taxon>
        <taxon>Boraginaceae</taxon>
        <taxon>Boraginoideae</taxon>
        <taxon>Lithospermeae</taxon>
        <taxon>Lithospermum</taxon>
    </lineage>
</organism>
<keyword evidence="4" id="KW-0325">Glycoprotein</keyword>